<dbReference type="Proteomes" id="UP000663852">
    <property type="component" value="Unassembled WGS sequence"/>
</dbReference>
<comment type="subcellular location">
    <subcellularLocation>
        <location evidence="1">Cell junction</location>
    </subcellularLocation>
</comment>
<keyword evidence="5" id="KW-0965">Cell junction</keyword>
<name>A0A814LJP4_ADIRI</name>
<dbReference type="Gene3D" id="1.25.10.10">
    <property type="entry name" value="Leucine-rich Repeat Variant"/>
    <property type="match status" value="1"/>
</dbReference>
<dbReference type="GO" id="GO:0005737">
    <property type="term" value="C:cytoplasm"/>
    <property type="evidence" value="ECO:0007669"/>
    <property type="project" value="TreeGrafter"/>
</dbReference>
<dbReference type="AlphaFoldDB" id="A0A814LJP4"/>
<dbReference type="SUPFAM" id="SSF48371">
    <property type="entry name" value="ARM repeat"/>
    <property type="match status" value="1"/>
</dbReference>
<evidence type="ECO:0000256" key="4">
    <source>
        <dbReference type="ARBA" id="ARBA00022889"/>
    </source>
</evidence>
<comment type="similarity">
    <text evidence="2">Belongs to the beta-catenin family.</text>
</comment>
<evidence type="ECO:0000313" key="9">
    <source>
        <dbReference type="EMBL" id="CAF1064525.1"/>
    </source>
</evidence>
<reference evidence="9" key="1">
    <citation type="submission" date="2021-02" db="EMBL/GenBank/DDBJ databases">
        <authorList>
            <person name="Nowell W R."/>
        </authorList>
    </citation>
    <scope>NUCLEOTIDE SEQUENCE</scope>
</reference>
<evidence type="ECO:0000256" key="6">
    <source>
        <dbReference type="PROSITE-ProRule" id="PRU00259"/>
    </source>
</evidence>
<dbReference type="InterPro" id="IPR028435">
    <property type="entry name" value="Plakophilin/d_Catenin"/>
</dbReference>
<gene>
    <name evidence="8" type="ORF">EDS130_LOCUS12185</name>
    <name evidence="9" type="ORF">XAT740_LOCUS16470</name>
</gene>
<dbReference type="InterPro" id="IPR000225">
    <property type="entry name" value="Armadillo"/>
</dbReference>
<evidence type="ECO:0000256" key="1">
    <source>
        <dbReference type="ARBA" id="ARBA00004282"/>
    </source>
</evidence>
<dbReference type="EMBL" id="CAJNOR010001050">
    <property type="protein sequence ID" value="CAF1064525.1"/>
    <property type="molecule type" value="Genomic_DNA"/>
</dbReference>
<dbReference type="PROSITE" id="PS50176">
    <property type="entry name" value="ARM_REPEAT"/>
    <property type="match status" value="2"/>
</dbReference>
<dbReference type="InterPro" id="IPR016024">
    <property type="entry name" value="ARM-type_fold"/>
</dbReference>
<dbReference type="Pfam" id="PF00514">
    <property type="entry name" value="Arm"/>
    <property type="match status" value="3"/>
</dbReference>
<feature type="compositionally biased region" description="Polar residues" evidence="7">
    <location>
        <begin position="134"/>
        <end position="156"/>
    </location>
</feature>
<feature type="compositionally biased region" description="Polar residues" evidence="7">
    <location>
        <begin position="766"/>
        <end position="779"/>
    </location>
</feature>
<comment type="caution">
    <text evidence="9">The sequence shown here is derived from an EMBL/GenBank/DDBJ whole genome shotgun (WGS) entry which is preliminary data.</text>
</comment>
<keyword evidence="3" id="KW-0677">Repeat</keyword>
<keyword evidence="4" id="KW-0130">Cell adhesion</keyword>
<feature type="region of interest" description="Disordered" evidence="7">
    <location>
        <begin position="242"/>
        <end position="263"/>
    </location>
</feature>
<evidence type="ECO:0000256" key="5">
    <source>
        <dbReference type="ARBA" id="ARBA00022949"/>
    </source>
</evidence>
<evidence type="ECO:0000256" key="7">
    <source>
        <dbReference type="SAM" id="MobiDB-lite"/>
    </source>
</evidence>
<evidence type="ECO:0000313" key="8">
    <source>
        <dbReference type="EMBL" id="CAF0948204.1"/>
    </source>
</evidence>
<feature type="region of interest" description="Disordered" evidence="7">
    <location>
        <begin position="766"/>
        <end position="791"/>
    </location>
</feature>
<dbReference type="SMART" id="SM00185">
    <property type="entry name" value="ARM"/>
    <property type="match status" value="6"/>
</dbReference>
<evidence type="ECO:0000256" key="2">
    <source>
        <dbReference type="ARBA" id="ARBA00005462"/>
    </source>
</evidence>
<feature type="region of interest" description="Disordered" evidence="7">
    <location>
        <begin position="130"/>
        <end position="207"/>
    </location>
</feature>
<organism evidence="9 10">
    <name type="scientific">Adineta ricciae</name>
    <name type="common">Rotifer</name>
    <dbReference type="NCBI Taxonomy" id="249248"/>
    <lineage>
        <taxon>Eukaryota</taxon>
        <taxon>Metazoa</taxon>
        <taxon>Spiralia</taxon>
        <taxon>Gnathifera</taxon>
        <taxon>Rotifera</taxon>
        <taxon>Eurotatoria</taxon>
        <taxon>Bdelloidea</taxon>
        <taxon>Adinetida</taxon>
        <taxon>Adinetidae</taxon>
        <taxon>Adineta</taxon>
    </lineage>
</organism>
<dbReference type="GO" id="GO:0005912">
    <property type="term" value="C:adherens junction"/>
    <property type="evidence" value="ECO:0007669"/>
    <property type="project" value="TreeGrafter"/>
</dbReference>
<evidence type="ECO:0000256" key="3">
    <source>
        <dbReference type="ARBA" id="ARBA00022737"/>
    </source>
</evidence>
<accession>A0A814LJP4</accession>
<keyword evidence="10" id="KW-1185">Reference proteome</keyword>
<feature type="region of interest" description="Disordered" evidence="7">
    <location>
        <begin position="851"/>
        <end position="870"/>
    </location>
</feature>
<dbReference type="OrthoDB" id="3245100at2759"/>
<evidence type="ECO:0000313" key="10">
    <source>
        <dbReference type="Proteomes" id="UP000663828"/>
    </source>
</evidence>
<sequence>MPGETKLDDLQHERHVYSYTYTSDGDDNDNNPQTNIVKVTTTVEEETTPDGTKVIRKREESQQVSKVTKVEKITRVHHHLIEPSNGESNRATDSKHHISMKHDMSGGFLPNSSYSQYESIAKEITNGMKHFDLNNHNNEPYSNGRNGSQQPFNGNGYNEPENNKINTDEKSMGYDPNDPNLVDEPDLDVENPYEGLGPGRPDPVSRVLMPTAGRQSPDSLGHAPPGYGEDYGTLSRMYAPFGLNEDNDSSKRRSPSVDTEFREQHWRDPDLEEVIEYLTHSSDVIKENAAAYLQHLCYNDDNIKSKTRSLNGITYLVALLNHDKVEIQKNACGALRNLCYGKRNDENKIELKNRDGIPALIHLLRRTPYEDVRESVTAVLWNASSSPHLKGQIVDEGLSVLVKNILIPFSGWDADINRRLNPQGKFPPVFKNTTGILRNCSSADYEGRRKMRECEGFIPSLLHAVNSSLQSLNEIDNKSIENCMCVLRNLSYKLQEVVDRDYDRNYPANMNTTSTWSMTPGQSNEKIKTGCMSSKQKKSKQIYEQTGNNIYAVMPPRQGRPVEMLWQPEVIVTYVHLLRNSSNPDTLEATAGCIQNLTACYWKPSIDLRAEVRKARGLVELVDLLRVVECDSVVNASAIALRNLAIDPKNCDVLGGWAIKELVAVLPDPSEQTAGRRRHSDETFASVLAALNEIIRTNEVNAKILFQEGGVAKMKGIMNAKATTYSSKVVKYTAHVLNTMYKHKSLHEFYKQNSYKENDFLQHRSINSKSLTSSPQSTLHRPRGDMGQPTHFTAKGKQIVRPQRTEEYRMQKMNQSVDNLSRTYGNGMTPIHMDPHADLYATVHKTRSQQVQPATWNQLSHPSASPDSWV</sequence>
<dbReference type="Proteomes" id="UP000663828">
    <property type="component" value="Unassembled WGS sequence"/>
</dbReference>
<dbReference type="GO" id="GO:0098609">
    <property type="term" value="P:cell-cell adhesion"/>
    <property type="evidence" value="ECO:0007669"/>
    <property type="project" value="InterPro"/>
</dbReference>
<dbReference type="GO" id="GO:0005886">
    <property type="term" value="C:plasma membrane"/>
    <property type="evidence" value="ECO:0007669"/>
    <property type="project" value="TreeGrafter"/>
</dbReference>
<feature type="compositionally biased region" description="Acidic residues" evidence="7">
    <location>
        <begin position="181"/>
        <end position="191"/>
    </location>
</feature>
<dbReference type="GO" id="GO:0005634">
    <property type="term" value="C:nucleus"/>
    <property type="evidence" value="ECO:0007669"/>
    <property type="project" value="TreeGrafter"/>
</dbReference>
<dbReference type="PANTHER" id="PTHR10372">
    <property type="entry name" value="PLAKOPHILLIN-RELATED"/>
    <property type="match status" value="1"/>
</dbReference>
<proteinExistence type="inferred from homology"/>
<dbReference type="PANTHER" id="PTHR10372:SF27">
    <property type="entry name" value="ADHERENS JUNCTION PROTEIN P120"/>
    <property type="match status" value="1"/>
</dbReference>
<dbReference type="InterPro" id="IPR011989">
    <property type="entry name" value="ARM-like"/>
</dbReference>
<feature type="repeat" description="ARM" evidence="6">
    <location>
        <begin position="355"/>
        <end position="398"/>
    </location>
</feature>
<feature type="repeat" description="ARM" evidence="6">
    <location>
        <begin position="311"/>
        <end position="346"/>
    </location>
</feature>
<protein>
    <submittedName>
        <fullName evidence="9">Uncharacterized protein</fullName>
    </submittedName>
</protein>
<dbReference type="EMBL" id="CAJNOJ010000046">
    <property type="protein sequence ID" value="CAF0948204.1"/>
    <property type="molecule type" value="Genomic_DNA"/>
</dbReference>